<organism evidence="2">
    <name type="scientific">Clastoptera arizonana</name>
    <name type="common">Arizona spittle bug</name>
    <dbReference type="NCBI Taxonomy" id="38151"/>
    <lineage>
        <taxon>Eukaryota</taxon>
        <taxon>Metazoa</taxon>
        <taxon>Ecdysozoa</taxon>
        <taxon>Arthropoda</taxon>
        <taxon>Hexapoda</taxon>
        <taxon>Insecta</taxon>
        <taxon>Pterygota</taxon>
        <taxon>Neoptera</taxon>
        <taxon>Paraneoptera</taxon>
        <taxon>Hemiptera</taxon>
        <taxon>Auchenorrhyncha</taxon>
        <taxon>Cercopoidea</taxon>
        <taxon>Clastopteridae</taxon>
        <taxon>Clastoptera</taxon>
    </lineage>
</organism>
<feature type="region of interest" description="Disordered" evidence="1">
    <location>
        <begin position="846"/>
        <end position="878"/>
    </location>
</feature>
<evidence type="ECO:0000256" key="1">
    <source>
        <dbReference type="SAM" id="MobiDB-lite"/>
    </source>
</evidence>
<feature type="compositionally biased region" description="Basic and acidic residues" evidence="1">
    <location>
        <begin position="850"/>
        <end position="866"/>
    </location>
</feature>
<reference evidence="2" key="1">
    <citation type="submission" date="2015-12" db="EMBL/GenBank/DDBJ databases">
        <title>De novo transcriptome assembly of four potential Pierce s Disease insect vectors from Arizona vineyards.</title>
        <authorList>
            <person name="Tassone E.E."/>
        </authorList>
    </citation>
    <scope>NUCLEOTIDE SEQUENCE</scope>
</reference>
<dbReference type="InterPro" id="IPR027417">
    <property type="entry name" value="P-loop_NTPase"/>
</dbReference>
<proteinExistence type="predicted"/>
<dbReference type="EMBL" id="GEDC01005689">
    <property type="protein sequence ID" value="JAS31609.1"/>
    <property type="molecule type" value="Transcribed_RNA"/>
</dbReference>
<gene>
    <name evidence="2" type="ORF">g.27591</name>
</gene>
<accession>A0A1B6E117</accession>
<name>A0A1B6E117_9HEMI</name>
<evidence type="ECO:0000313" key="2">
    <source>
        <dbReference type="EMBL" id="JAS31609.1"/>
    </source>
</evidence>
<sequence>MQKNRLQSMCSANVEVEEKEIKRFKHVEELINIICNESKENHEKVGTNFVKNLINDSRIEEEISLLDFAYEKSSLNISIPNKMESLTKNKKGYTRKGFIAVEDDVQLQNDMASFISWHPQIQLSYPYLENVNNNARMLNLLKQKLKNNNGTCFDISSPIDYSKLNLDGLFSPSYSFEKIAKFDDPYDQDYALLKEIRRKPLNIIVIGKPGLPLYYLAAEIAKSRNKILITPLTIMESSNERVKKILRNFRNQMSKGKRISACNLYQIFYLIMDKLESDQVLHHGYTLAGIPLLRCDISVEEQLYQVFGSDGVPQKWRPDVIIYAKCPSEDIISVLERYLVEPNKNIIVDMKSLDRGEELVLGEEKFEHELDESSKNLFLQFGEQKVISYLLEMNSITSHFDVMEEVDVYVQAVIPVLDAYIMEWDPQFIIFVDGRTPILRMMEVINSKLTVIGACNEVTPYPLFVLEDGKLVNNYKTIFSDFNLISPNTENEDSLKVRTSSIESRTKDPENIFENNETLENHRGSEENIANTESNNFLAIQQSSIDLQHLLYAGGTEKSVLSIKDIYEIIIEMSNGNVNFDSLHQLEDKDLITCLKTSKPAVGNTRLRQSCFGVLCPVKLYEHEFVKGKPEFAVVYLGIIYLLSNEESQKKFLNNPKMYLDPPPFSKTYTFVFGNPYDILANEAAVEYLTNELNIMVLDFQVLHEILLYKSIKMNLTQFIEKWKNEEVEKLNKENAKDYKKKKDNYIKCVKEWQISVICLIKDFMKTRQTFCQLCNNVLNDIENFKNSSSFSEDNIPVHSSTGTVKSLMFSTSTSTSVSESATEDLNIHNLYNSSFSESYLSKSDYQLGSDHDKESRKIKRLAEKRRSSRSQRRNELTYHPEDWGKRLRTTKEESILQYNEKEEEIEDTFRLSFENLQEMSLYKARRIIDILGNKIFQGKNNADDLIKKDVGIQCIESKNIEECHKDSKVNINPMKPNILFSNDSESKTDIKEIKTSSPQCQGVTQIASYMGEKYYQLPDRDDYKTTNKRIQTSEELLTTNLDVMEKSNQKQTQLLNEELMKWAALLLSEAAEEKERQNSKMQFLQTLSDSQTKWGIRKIINYVEKTEDVGIQTEDMKLSVTSYDQKELKIKLFDEKRNSFQEEDIQRNVWRLSEDEVVFLSSRRECSQRFRDSLAFVPPRIAGSLLNCTQSSMEADIIGEEKEFLYVINSPFCPNDHRKWQTNRFKYDVELRKKYLFEWKTRNYFNTLCDELFEVCMKGKELTAINDDFLYELLFEEDQHKQSKDKAMMTEIRDKIRSILLKQEGEETKSIRQLAALPRQVPNKNVLDFIPDCEKLKTMTSEEVVEVLRKFSFHKKNEVYTNSKVPTKKVDNNEEELVYILLTDSLEKISNLIFKLLNNSFSLPHTTCQECDIGKIIIQIRLVPKDQMGNMKTLSSDLLVPSNLLTIPEELNKFSDQVKNEWYRYLLQMISAEWENIFLLKCAYSVRLYKSKATTLTDQSVESGSKLGSVL</sequence>
<protein>
    <submittedName>
        <fullName evidence="2">Uncharacterized protein</fullName>
    </submittedName>
</protein>
<dbReference type="Gene3D" id="3.40.50.300">
    <property type="entry name" value="P-loop containing nucleotide triphosphate hydrolases"/>
    <property type="match status" value="1"/>
</dbReference>
<feature type="non-terminal residue" evidence="2">
    <location>
        <position position="1512"/>
    </location>
</feature>